<protein>
    <submittedName>
        <fullName evidence="1">Uncharacterized protein</fullName>
    </submittedName>
</protein>
<dbReference type="RefSeq" id="XP_007689912.1">
    <property type="nucleotide sequence ID" value="XM_007691722.1"/>
</dbReference>
<sequence length="369" mass="41505">MTWSICFYDVLDADKLHESLRGLIEMENWRKLGGRLRLNAAGRVDVHIPQQFTSDRPAVHLTKACPYILDIPQNHCAELAGPDAPKGFCYFHSTDRPALTLHIITFSDCTFVTLTLLHCLTDGMGMRELVVNWSRVLQGDTGTVSPMADPADDPAYRLSSMPESQQEEPYFLEYKMLRGFSTVLFMCRFIADILFGPCNRQRTVVLPAVFVTRLREEAYEDNSSLNLSDSEIITTWLIRLVCSHMSLSSRRPLAIGSAVDPRGRYQSYSKSGVLPLYTDPSGFLLTVSNVSRARFQDAVDFKPAVVKRGLASQNTDTPSGKPIWCLNVTHPQLALPGIIHIQGKDHHGNYWVLLSTNDRAWEKINQMNA</sequence>
<dbReference type="EMBL" id="KI964025">
    <property type="protein sequence ID" value="EUC43576.1"/>
    <property type="molecule type" value="Genomic_DNA"/>
</dbReference>
<dbReference type="KEGG" id="bor:COCMIDRAFT_38513"/>
<dbReference type="HOGENOM" id="CLU_029797_2_1_1"/>
<dbReference type="AlphaFoldDB" id="W6ZIZ9"/>
<keyword evidence="2" id="KW-1185">Reference proteome</keyword>
<dbReference type="eggNOG" id="ENOG502SJZB">
    <property type="taxonomic scope" value="Eukaryota"/>
</dbReference>
<dbReference type="GeneID" id="19123488"/>
<dbReference type="Proteomes" id="UP000054032">
    <property type="component" value="Unassembled WGS sequence"/>
</dbReference>
<reference evidence="1 2" key="1">
    <citation type="journal article" date="2013" name="PLoS Genet.">
        <title>Comparative genome structure, secondary metabolite, and effector coding capacity across Cochliobolus pathogens.</title>
        <authorList>
            <person name="Condon B.J."/>
            <person name="Leng Y."/>
            <person name="Wu D."/>
            <person name="Bushley K.E."/>
            <person name="Ohm R.A."/>
            <person name="Otillar R."/>
            <person name="Martin J."/>
            <person name="Schackwitz W."/>
            <person name="Grimwood J."/>
            <person name="MohdZainudin N."/>
            <person name="Xue C."/>
            <person name="Wang R."/>
            <person name="Manning V.A."/>
            <person name="Dhillon B."/>
            <person name="Tu Z.J."/>
            <person name="Steffenson B.J."/>
            <person name="Salamov A."/>
            <person name="Sun H."/>
            <person name="Lowry S."/>
            <person name="LaButti K."/>
            <person name="Han J."/>
            <person name="Copeland A."/>
            <person name="Lindquist E."/>
            <person name="Barry K."/>
            <person name="Schmutz J."/>
            <person name="Baker S.E."/>
            <person name="Ciuffetti L.M."/>
            <person name="Grigoriev I.V."/>
            <person name="Zhong S."/>
            <person name="Turgeon B.G."/>
        </authorList>
    </citation>
    <scope>NUCLEOTIDE SEQUENCE [LARGE SCALE GENOMIC DNA]</scope>
    <source>
        <strain evidence="1 2">ATCC 44560</strain>
    </source>
</reference>
<evidence type="ECO:0000313" key="1">
    <source>
        <dbReference type="EMBL" id="EUC43576.1"/>
    </source>
</evidence>
<name>W6ZIZ9_COCMI</name>
<organism evidence="1 2">
    <name type="scientific">Bipolaris oryzae ATCC 44560</name>
    <dbReference type="NCBI Taxonomy" id="930090"/>
    <lineage>
        <taxon>Eukaryota</taxon>
        <taxon>Fungi</taxon>
        <taxon>Dikarya</taxon>
        <taxon>Ascomycota</taxon>
        <taxon>Pezizomycotina</taxon>
        <taxon>Dothideomycetes</taxon>
        <taxon>Pleosporomycetidae</taxon>
        <taxon>Pleosporales</taxon>
        <taxon>Pleosporineae</taxon>
        <taxon>Pleosporaceae</taxon>
        <taxon>Bipolaris</taxon>
    </lineage>
</organism>
<dbReference type="OrthoDB" id="21502at2759"/>
<evidence type="ECO:0000313" key="2">
    <source>
        <dbReference type="Proteomes" id="UP000054032"/>
    </source>
</evidence>
<accession>W6ZIZ9</accession>
<gene>
    <name evidence="1" type="ORF">COCMIDRAFT_38513</name>
</gene>
<dbReference type="Gene3D" id="3.30.559.10">
    <property type="entry name" value="Chloramphenicol acetyltransferase-like domain"/>
    <property type="match status" value="1"/>
</dbReference>
<dbReference type="InterPro" id="IPR023213">
    <property type="entry name" value="CAT-like_dom_sf"/>
</dbReference>
<proteinExistence type="predicted"/>